<organism evidence="2">
    <name type="scientific">marine sediment metagenome</name>
    <dbReference type="NCBI Taxonomy" id="412755"/>
    <lineage>
        <taxon>unclassified sequences</taxon>
        <taxon>metagenomes</taxon>
        <taxon>ecological metagenomes</taxon>
    </lineage>
</organism>
<keyword evidence="1" id="KW-1133">Transmembrane helix</keyword>
<reference evidence="2" key="1">
    <citation type="journal article" date="2014" name="Front. Microbiol.">
        <title>High frequency of phylogenetically diverse reductive dehalogenase-homologous genes in deep subseafloor sedimentary metagenomes.</title>
        <authorList>
            <person name="Kawai M."/>
            <person name="Futagami T."/>
            <person name="Toyoda A."/>
            <person name="Takaki Y."/>
            <person name="Nishi S."/>
            <person name="Hori S."/>
            <person name="Arai W."/>
            <person name="Tsubouchi T."/>
            <person name="Morono Y."/>
            <person name="Uchiyama I."/>
            <person name="Ito T."/>
            <person name="Fujiyama A."/>
            <person name="Inagaki F."/>
            <person name="Takami H."/>
        </authorList>
    </citation>
    <scope>NUCLEOTIDE SEQUENCE</scope>
    <source>
        <strain evidence="2">Expedition CK06-06</strain>
    </source>
</reference>
<evidence type="ECO:0000313" key="2">
    <source>
        <dbReference type="EMBL" id="GAH47184.1"/>
    </source>
</evidence>
<feature type="non-terminal residue" evidence="2">
    <location>
        <position position="1"/>
    </location>
</feature>
<accession>X1GZZ2</accession>
<dbReference type="AlphaFoldDB" id="X1GZZ2"/>
<feature type="non-terminal residue" evidence="2">
    <location>
        <position position="391"/>
    </location>
</feature>
<keyword evidence="1" id="KW-0812">Transmembrane</keyword>
<name>X1GZZ2_9ZZZZ</name>
<proteinExistence type="predicted"/>
<protein>
    <submittedName>
        <fullName evidence="2">Uncharacterized protein</fullName>
    </submittedName>
</protein>
<gene>
    <name evidence="2" type="ORF">S03H2_15276</name>
</gene>
<dbReference type="EMBL" id="BARU01007759">
    <property type="protein sequence ID" value="GAH47184.1"/>
    <property type="molecule type" value="Genomic_DNA"/>
</dbReference>
<sequence>PICLHNHRISIKKKLRYLIILSSILNLLLVCGFTGFAYSDPILSKSPLNSSSFQDELSIGHLKFRTNGGNLESAIVEMNNKYKTQIIYTEFDTGEPILGADIRIHGDTDKTNTNWEEKNFGIYTIEITPIMIGRLSFEIEALKADYDTNNVRLVLSVGLIPSELLFSSNNLSTETGEVEINSTYTTAIKFTNSSNPINNASIKLVNYFSDMKYTIISIGDGVYSISLSLSEVSPANYIGIEASAVDIATSSVDLILSTTPILTELRFTATNKSIETGSVEINKTYSTIVQYLRMDDLPNIVPIENASIEITTDSFALWKYEFFGTSAYQINITVTELPPTDQLTITVYASKSGYFTTFARLTLFVELIPTDLIIDDPDFVNNRLFLSHISI</sequence>
<feature type="transmembrane region" description="Helical" evidence="1">
    <location>
        <begin position="17"/>
        <end position="38"/>
    </location>
</feature>
<evidence type="ECO:0000256" key="1">
    <source>
        <dbReference type="SAM" id="Phobius"/>
    </source>
</evidence>
<keyword evidence="1" id="KW-0472">Membrane</keyword>
<comment type="caution">
    <text evidence="2">The sequence shown here is derived from an EMBL/GenBank/DDBJ whole genome shotgun (WGS) entry which is preliminary data.</text>
</comment>